<dbReference type="SMART" id="SM01266">
    <property type="entry name" value="Mac"/>
    <property type="match status" value="1"/>
</dbReference>
<comment type="caution">
    <text evidence="7">The sequence shown here is derived from an EMBL/GenBank/DDBJ whole genome shotgun (WGS) entry which is preliminary data.</text>
</comment>
<proteinExistence type="inferred from homology"/>
<dbReference type="PANTHER" id="PTHR43017:SF1">
    <property type="entry name" value="ACETYLTRANSFERASE YJL218W-RELATED"/>
    <property type="match status" value="1"/>
</dbReference>
<dbReference type="InterPro" id="IPR018357">
    <property type="entry name" value="Hexapep_transf_CS"/>
</dbReference>
<reference evidence="7 8" key="1">
    <citation type="submission" date="2016-10" db="EMBL/GenBank/DDBJ databases">
        <title>Rodentibacter gen. nov. and new species.</title>
        <authorList>
            <person name="Christensen H."/>
        </authorList>
    </citation>
    <scope>NUCLEOTIDE SEQUENCE [LARGE SCALE GENOMIC DNA]</scope>
    <source>
        <strain evidence="7 8">Ppn418</strain>
    </source>
</reference>
<dbReference type="InterPro" id="IPR024688">
    <property type="entry name" value="Mac_dom"/>
</dbReference>
<dbReference type="EMBL" id="MLHG01000086">
    <property type="protein sequence ID" value="OOF37882.1"/>
    <property type="molecule type" value="Genomic_DNA"/>
</dbReference>
<evidence type="ECO:0000256" key="1">
    <source>
        <dbReference type="ARBA" id="ARBA00007274"/>
    </source>
</evidence>
<dbReference type="PROSITE" id="PS00101">
    <property type="entry name" value="HEXAPEP_TRANSFERASES"/>
    <property type="match status" value="1"/>
</dbReference>
<dbReference type="Proteomes" id="UP000189426">
    <property type="component" value="Unassembled WGS sequence"/>
</dbReference>
<dbReference type="Pfam" id="PF12464">
    <property type="entry name" value="Mac"/>
    <property type="match status" value="1"/>
</dbReference>
<evidence type="ECO:0000256" key="5">
    <source>
        <dbReference type="RuleBase" id="RU367021"/>
    </source>
</evidence>
<dbReference type="STRING" id="1908257.BKK47_10915"/>
<keyword evidence="8" id="KW-1185">Reference proteome</keyword>
<gene>
    <name evidence="7" type="ORF">BKK47_10915</name>
</gene>
<name>A0A1V3ICP8_9PAST</name>
<dbReference type="Pfam" id="PF00132">
    <property type="entry name" value="Hexapep"/>
    <property type="match status" value="1"/>
</dbReference>
<protein>
    <recommendedName>
        <fullName evidence="5">Acetyltransferase</fullName>
        <ecNumber evidence="5">2.3.1.-</ecNumber>
    </recommendedName>
</protein>
<evidence type="ECO:0000313" key="7">
    <source>
        <dbReference type="EMBL" id="OOF37882.1"/>
    </source>
</evidence>
<sequence length="200" mass="22529">MMKEYEKMMAGLAHLPMKSELTEMRQRAREILFEFNRTSPNDEETQNNLIRKLFAQADETTSINEPFHCDYGINIKVGKNFFANYHCVMLDNGGITIGDDVMFAPNVSLYTVGHPLDAELRNIGWEQAKPIIIGNNVWVGGNVVILPGVTIGDNVVIGAGSVVSKDLPDNVLAFGNPCRIVREITEQDREYYIRTYRSDV</sequence>
<keyword evidence="4 5" id="KW-0012">Acyltransferase</keyword>
<dbReference type="Gene3D" id="2.160.10.10">
    <property type="entry name" value="Hexapeptide repeat proteins"/>
    <property type="match status" value="1"/>
</dbReference>
<dbReference type="InterPro" id="IPR001451">
    <property type="entry name" value="Hexapep"/>
</dbReference>
<organism evidence="7 8">
    <name type="scientific">Rodentibacter mrazii</name>
    <dbReference type="NCBI Taxonomy" id="1908257"/>
    <lineage>
        <taxon>Bacteria</taxon>
        <taxon>Pseudomonadati</taxon>
        <taxon>Pseudomonadota</taxon>
        <taxon>Gammaproteobacteria</taxon>
        <taxon>Pasteurellales</taxon>
        <taxon>Pasteurellaceae</taxon>
        <taxon>Rodentibacter</taxon>
    </lineage>
</organism>
<dbReference type="InterPro" id="IPR039369">
    <property type="entry name" value="LacA-like"/>
</dbReference>
<dbReference type="EC" id="2.3.1.-" evidence="5"/>
<comment type="similarity">
    <text evidence="1 5">Belongs to the transferase hexapeptide repeat family.</text>
</comment>
<dbReference type="FunFam" id="2.160.10.10:FF:000008">
    <property type="entry name" value="Maltose O-acetyltransferase"/>
    <property type="match status" value="1"/>
</dbReference>
<accession>A0A1V3ICP8</accession>
<dbReference type="CDD" id="cd03357">
    <property type="entry name" value="LbH_MAT_GAT"/>
    <property type="match status" value="1"/>
</dbReference>
<evidence type="ECO:0000256" key="3">
    <source>
        <dbReference type="ARBA" id="ARBA00022737"/>
    </source>
</evidence>
<dbReference type="GO" id="GO:0008870">
    <property type="term" value="F:galactoside O-acetyltransferase activity"/>
    <property type="evidence" value="ECO:0007669"/>
    <property type="project" value="TreeGrafter"/>
</dbReference>
<evidence type="ECO:0000256" key="2">
    <source>
        <dbReference type="ARBA" id="ARBA00022679"/>
    </source>
</evidence>
<dbReference type="PANTHER" id="PTHR43017">
    <property type="entry name" value="GALACTOSIDE O-ACETYLTRANSFERASE"/>
    <property type="match status" value="1"/>
</dbReference>
<evidence type="ECO:0000313" key="8">
    <source>
        <dbReference type="Proteomes" id="UP000189426"/>
    </source>
</evidence>
<dbReference type="AlphaFoldDB" id="A0A1V3ICP8"/>
<feature type="domain" description="Maltose/galactoside acetyltransferase" evidence="6">
    <location>
        <begin position="5"/>
        <end position="59"/>
    </location>
</feature>
<evidence type="ECO:0000256" key="4">
    <source>
        <dbReference type="ARBA" id="ARBA00023315"/>
    </source>
</evidence>
<keyword evidence="3" id="KW-0677">Repeat</keyword>
<keyword evidence="2 5" id="KW-0808">Transferase</keyword>
<dbReference type="InterPro" id="IPR011004">
    <property type="entry name" value="Trimer_LpxA-like_sf"/>
</dbReference>
<dbReference type="RefSeq" id="WP_077494886.1">
    <property type="nucleotide sequence ID" value="NZ_MLHG01000086.1"/>
</dbReference>
<dbReference type="SUPFAM" id="SSF51161">
    <property type="entry name" value="Trimeric LpxA-like enzymes"/>
    <property type="match status" value="1"/>
</dbReference>
<evidence type="ECO:0000259" key="6">
    <source>
        <dbReference type="SMART" id="SM01266"/>
    </source>
</evidence>